<proteinExistence type="inferred from homology"/>
<dbReference type="GO" id="GO:0016628">
    <property type="term" value="F:oxidoreductase activity, acting on the CH-CH group of donors, NAD or NADP as acceptor"/>
    <property type="evidence" value="ECO:0007669"/>
    <property type="project" value="InterPro"/>
</dbReference>
<feature type="domain" description="UDP-glucose/GDP-mannose dehydrogenase dimerisation" evidence="6">
    <location>
        <begin position="259"/>
        <end position="332"/>
    </location>
</feature>
<dbReference type="Gene3D" id="3.40.50.720">
    <property type="entry name" value="NAD(P)-binding Rossmann-like Domain"/>
    <property type="match status" value="2"/>
</dbReference>
<dbReference type="PANTHER" id="PTHR43491:SF2">
    <property type="entry name" value="UDP-N-ACETYL-D-MANNOSAMINE DEHYDROGENASE"/>
    <property type="match status" value="1"/>
</dbReference>
<evidence type="ECO:0000256" key="4">
    <source>
        <dbReference type="PIRNR" id="PIRNR000124"/>
    </source>
</evidence>
<evidence type="ECO:0008006" key="11">
    <source>
        <dbReference type="Google" id="ProtNLM"/>
    </source>
</evidence>
<feature type="compositionally biased region" description="Polar residues" evidence="5">
    <location>
        <begin position="47"/>
        <end position="58"/>
    </location>
</feature>
<dbReference type="OrthoDB" id="5059218at2759"/>
<dbReference type="EMBL" id="CAJVRM010000130">
    <property type="protein sequence ID" value="CAG8975254.1"/>
    <property type="molecule type" value="Genomic_DNA"/>
</dbReference>
<feature type="compositionally biased region" description="Low complexity" evidence="5">
    <location>
        <begin position="30"/>
        <end position="41"/>
    </location>
</feature>
<dbReference type="GO" id="GO:0051287">
    <property type="term" value="F:NAD binding"/>
    <property type="evidence" value="ECO:0007669"/>
    <property type="project" value="InterPro"/>
</dbReference>
<evidence type="ECO:0000256" key="1">
    <source>
        <dbReference type="ARBA" id="ARBA00006601"/>
    </source>
</evidence>
<keyword evidence="10" id="KW-1185">Reference proteome</keyword>
<evidence type="ECO:0000256" key="3">
    <source>
        <dbReference type="ARBA" id="ARBA00023027"/>
    </source>
</evidence>
<dbReference type="InterPro" id="IPR036291">
    <property type="entry name" value="NAD(P)-bd_dom_sf"/>
</dbReference>
<dbReference type="SUPFAM" id="SSF52413">
    <property type="entry name" value="UDP-glucose/GDP-mannose dehydrogenase C-terminal domain"/>
    <property type="match status" value="1"/>
</dbReference>
<evidence type="ECO:0000313" key="9">
    <source>
        <dbReference type="EMBL" id="CAG8975254.1"/>
    </source>
</evidence>
<evidence type="ECO:0000259" key="8">
    <source>
        <dbReference type="Pfam" id="PF03721"/>
    </source>
</evidence>
<dbReference type="Pfam" id="PF00984">
    <property type="entry name" value="UDPG_MGDP_dh"/>
    <property type="match status" value="1"/>
</dbReference>
<dbReference type="InterPro" id="IPR036220">
    <property type="entry name" value="UDP-Glc/GDP-Man_DH_C_sf"/>
</dbReference>
<keyword evidence="2" id="KW-0560">Oxidoreductase</keyword>
<name>A0A9N9Q4V8_9HELO</name>
<gene>
    <name evidence="9" type="ORF">HYALB_00007954</name>
</gene>
<dbReference type="AlphaFoldDB" id="A0A9N9Q4V8"/>
<dbReference type="InterPro" id="IPR008927">
    <property type="entry name" value="6-PGluconate_DH-like_C_sf"/>
</dbReference>
<organism evidence="9 10">
    <name type="scientific">Hymenoscyphus albidus</name>
    <dbReference type="NCBI Taxonomy" id="595503"/>
    <lineage>
        <taxon>Eukaryota</taxon>
        <taxon>Fungi</taxon>
        <taxon>Dikarya</taxon>
        <taxon>Ascomycota</taxon>
        <taxon>Pezizomycotina</taxon>
        <taxon>Leotiomycetes</taxon>
        <taxon>Helotiales</taxon>
        <taxon>Helotiaceae</taxon>
        <taxon>Hymenoscyphus</taxon>
    </lineage>
</organism>
<dbReference type="Proteomes" id="UP000701801">
    <property type="component" value="Unassembled WGS sequence"/>
</dbReference>
<evidence type="ECO:0000259" key="6">
    <source>
        <dbReference type="Pfam" id="PF00984"/>
    </source>
</evidence>
<evidence type="ECO:0000256" key="2">
    <source>
        <dbReference type="ARBA" id="ARBA00023002"/>
    </source>
</evidence>
<dbReference type="SUPFAM" id="SSF48179">
    <property type="entry name" value="6-phosphogluconate dehydrogenase C-terminal domain-like"/>
    <property type="match status" value="1"/>
</dbReference>
<dbReference type="PIRSF" id="PIRSF000124">
    <property type="entry name" value="UDPglc_GDPman_dh"/>
    <property type="match status" value="1"/>
</dbReference>
<dbReference type="SUPFAM" id="SSF51735">
    <property type="entry name" value="NAD(P)-binding Rossmann-fold domains"/>
    <property type="match status" value="1"/>
</dbReference>
<evidence type="ECO:0000256" key="5">
    <source>
        <dbReference type="SAM" id="MobiDB-lite"/>
    </source>
</evidence>
<dbReference type="PANTHER" id="PTHR43491">
    <property type="entry name" value="UDP-N-ACETYL-D-MANNOSAMINE DEHYDROGENASE"/>
    <property type="match status" value="1"/>
</dbReference>
<reference evidence="9" key="1">
    <citation type="submission" date="2021-07" db="EMBL/GenBank/DDBJ databases">
        <authorList>
            <person name="Durling M."/>
        </authorList>
    </citation>
    <scope>NUCLEOTIDE SEQUENCE</scope>
</reference>
<comment type="similarity">
    <text evidence="1 4">Belongs to the UDP-glucose/GDP-mannose dehydrogenase family.</text>
</comment>
<dbReference type="PIRSF" id="PIRSF500136">
    <property type="entry name" value="UDP_ManNAc_DH"/>
    <property type="match status" value="1"/>
</dbReference>
<accession>A0A9N9Q4V8</accession>
<dbReference type="GO" id="GO:0000271">
    <property type="term" value="P:polysaccharide biosynthetic process"/>
    <property type="evidence" value="ECO:0007669"/>
    <property type="project" value="InterPro"/>
</dbReference>
<dbReference type="InterPro" id="IPR001732">
    <property type="entry name" value="UDP-Glc/GDP-Man_DH_N"/>
</dbReference>
<keyword evidence="3" id="KW-0520">NAD</keyword>
<sequence>MEFATPLSTEICHPWTLEARLEDKDQIELSWSSSNPSTAPSDVDSAESYSTYQESQPSEIPLTPLECNDEYFSHVREDEPPVVAIMGIGYVGLHLVKAFSVHYKVIAFDVSDKRLAAIADENSLGSNTSLTSDTFQLTTATHFLVAVPTPLIANTAQIDTSIIQNSLKTISDHVRPGATIVVESSVSVGMTRSLLGKMVETHNLHAGMSPERVDPGRTDPSYESIPKIISGLNQASLESITKLYSPVFQSLVPVSSPEVAEMTKLYENCQRMMCIAYANEMADACHALPSPIDPFEVSRAAATKPFGYLPFNPSAGVGGHCIPVNPSYLFSAGDYPLLKHATEKMKMRPAMLADRTMKALTTRNKSATPKNGEQKFQVLVVGVAFKPGQELTTNSPGLGIINHLLDIWDAHVVYADPLVKEPSLNYVPRLDERREWNKERLEQFDVIIVVMKQKGLDFGVLEGLEGVLLEQHCN</sequence>
<feature type="region of interest" description="Disordered" evidence="5">
    <location>
        <begin position="30"/>
        <end position="59"/>
    </location>
</feature>
<protein>
    <recommendedName>
        <fullName evidence="11">Nucleotide sugar dehydrogenase</fullName>
    </recommendedName>
</protein>
<dbReference type="InterPro" id="IPR017476">
    <property type="entry name" value="UDP-Glc/GDP-Man"/>
</dbReference>
<feature type="domain" description="UDP-glucose/GDP-mannose dehydrogenase C-terminal" evidence="7">
    <location>
        <begin position="379"/>
        <end position="455"/>
    </location>
</feature>
<dbReference type="Pfam" id="PF03721">
    <property type="entry name" value="UDPG_MGDP_dh_N"/>
    <property type="match status" value="1"/>
</dbReference>
<dbReference type="InterPro" id="IPR028359">
    <property type="entry name" value="UDP_ManNAc/GlcNAc_DH"/>
</dbReference>
<evidence type="ECO:0000259" key="7">
    <source>
        <dbReference type="Pfam" id="PF03720"/>
    </source>
</evidence>
<comment type="caution">
    <text evidence="9">The sequence shown here is derived from an EMBL/GenBank/DDBJ whole genome shotgun (WGS) entry which is preliminary data.</text>
</comment>
<dbReference type="GO" id="GO:0016616">
    <property type="term" value="F:oxidoreductase activity, acting on the CH-OH group of donors, NAD or NADP as acceptor"/>
    <property type="evidence" value="ECO:0007669"/>
    <property type="project" value="InterPro"/>
</dbReference>
<dbReference type="NCBIfam" id="TIGR03026">
    <property type="entry name" value="NDP-sugDHase"/>
    <property type="match status" value="1"/>
</dbReference>
<evidence type="ECO:0000313" key="10">
    <source>
        <dbReference type="Proteomes" id="UP000701801"/>
    </source>
</evidence>
<dbReference type="InterPro" id="IPR014026">
    <property type="entry name" value="UDP-Glc/GDP-Man_DH_dimer"/>
</dbReference>
<feature type="domain" description="UDP-glucose/GDP-mannose dehydrogenase N-terminal" evidence="8">
    <location>
        <begin position="83"/>
        <end position="239"/>
    </location>
</feature>
<dbReference type="Pfam" id="PF03720">
    <property type="entry name" value="UDPG_MGDP_dh_C"/>
    <property type="match status" value="1"/>
</dbReference>
<dbReference type="InterPro" id="IPR014027">
    <property type="entry name" value="UDP-Glc/GDP-Man_DH_C"/>
</dbReference>